<dbReference type="PANTHER" id="PTHR45703">
    <property type="entry name" value="DYNEIN HEAVY CHAIN"/>
    <property type="match status" value="1"/>
</dbReference>
<dbReference type="GO" id="GO:0051959">
    <property type="term" value="F:dynein light intermediate chain binding"/>
    <property type="evidence" value="ECO:0007669"/>
    <property type="project" value="InterPro"/>
</dbReference>
<dbReference type="GO" id="GO:0007018">
    <property type="term" value="P:microtubule-based movement"/>
    <property type="evidence" value="ECO:0007669"/>
    <property type="project" value="InterPro"/>
</dbReference>
<keyword evidence="3" id="KW-1185">Reference proteome</keyword>
<dbReference type="GO" id="GO:0005524">
    <property type="term" value="F:ATP binding"/>
    <property type="evidence" value="ECO:0007669"/>
    <property type="project" value="InterPro"/>
</dbReference>
<dbReference type="GO" id="GO:0030286">
    <property type="term" value="C:dynein complex"/>
    <property type="evidence" value="ECO:0007669"/>
    <property type="project" value="InterPro"/>
</dbReference>
<evidence type="ECO:0000313" key="3">
    <source>
        <dbReference type="Proteomes" id="UP001162162"/>
    </source>
</evidence>
<dbReference type="InterPro" id="IPR035699">
    <property type="entry name" value="AAA_6"/>
</dbReference>
<dbReference type="InterPro" id="IPR043157">
    <property type="entry name" value="Dynein_AAA1S"/>
</dbReference>
<dbReference type="Gene3D" id="1.10.8.710">
    <property type="match status" value="1"/>
</dbReference>
<evidence type="ECO:0000259" key="1">
    <source>
        <dbReference type="Pfam" id="PF12774"/>
    </source>
</evidence>
<name>A0AAV8XEX8_9CUCU</name>
<feature type="domain" description="Dynein heavy chain hydrolytic ATP-binding dynein motor region" evidence="1">
    <location>
        <begin position="220"/>
        <end position="257"/>
    </location>
</feature>
<dbReference type="PANTHER" id="PTHR45703:SF32">
    <property type="entry name" value="DYNEINS HEAVY CHAIN"/>
    <property type="match status" value="1"/>
</dbReference>
<protein>
    <recommendedName>
        <fullName evidence="1">Dynein heavy chain hydrolytic ATP-binding dynein motor region domain-containing protein</fullName>
    </recommendedName>
</protein>
<gene>
    <name evidence="2" type="ORF">NQ318_015638</name>
</gene>
<reference evidence="2" key="1">
    <citation type="journal article" date="2023" name="Insect Mol. Biol.">
        <title>Genome sequencing provides insights into the evolution of gene families encoding plant cell wall-degrading enzymes in longhorned beetles.</title>
        <authorList>
            <person name="Shin N.R."/>
            <person name="Okamura Y."/>
            <person name="Kirsch R."/>
            <person name="Pauchet Y."/>
        </authorList>
    </citation>
    <scope>NUCLEOTIDE SEQUENCE</scope>
    <source>
        <strain evidence="2">AMC_N1</strain>
    </source>
</reference>
<organism evidence="2 3">
    <name type="scientific">Aromia moschata</name>
    <dbReference type="NCBI Taxonomy" id="1265417"/>
    <lineage>
        <taxon>Eukaryota</taxon>
        <taxon>Metazoa</taxon>
        <taxon>Ecdysozoa</taxon>
        <taxon>Arthropoda</taxon>
        <taxon>Hexapoda</taxon>
        <taxon>Insecta</taxon>
        <taxon>Pterygota</taxon>
        <taxon>Neoptera</taxon>
        <taxon>Endopterygota</taxon>
        <taxon>Coleoptera</taxon>
        <taxon>Polyphaga</taxon>
        <taxon>Cucujiformia</taxon>
        <taxon>Chrysomeloidea</taxon>
        <taxon>Cerambycidae</taxon>
        <taxon>Cerambycinae</taxon>
        <taxon>Callichromatini</taxon>
        <taxon>Aromia</taxon>
    </lineage>
</organism>
<sequence>MFSADGEYIEFVKPFLLDGPAEMWLLQLESSMQAVLRNLFKPCRNELKRMLNKRDKWLLNSCGQLCNVCSLIQWTTDCTRALVHARILDSKKPIKRLRKKQTQVLSKLSELSRRDLTKLQRLKANALITIEIHSRDVIDRLYKTTLHLYRGGSPKGPAGTGKTETVKDLGKAMAMWVIVNNCSEGLDYKSMGKCFSGLAQTGAWGCFDEFNRINIEVLSNTKSLAKKVFTLYQLAVQQLSKQDHYDFGLRSMVTLLRYG</sequence>
<comment type="caution">
    <text evidence="2">The sequence shown here is derived from an EMBL/GenBank/DDBJ whole genome shotgun (WGS) entry which is preliminary data.</text>
</comment>
<feature type="domain" description="Dynein heavy chain hydrolytic ATP-binding dynein motor region" evidence="1">
    <location>
        <begin position="139"/>
        <end position="219"/>
    </location>
</feature>
<evidence type="ECO:0000313" key="2">
    <source>
        <dbReference type="EMBL" id="KAJ8936974.1"/>
    </source>
</evidence>
<dbReference type="SUPFAM" id="SSF52540">
    <property type="entry name" value="P-loop containing nucleoside triphosphate hydrolases"/>
    <property type="match status" value="1"/>
</dbReference>
<dbReference type="InterPro" id="IPR026983">
    <property type="entry name" value="DHC"/>
</dbReference>
<dbReference type="Proteomes" id="UP001162162">
    <property type="component" value="Unassembled WGS sequence"/>
</dbReference>
<dbReference type="Pfam" id="PF12774">
    <property type="entry name" value="AAA_6"/>
    <property type="match status" value="2"/>
</dbReference>
<dbReference type="AlphaFoldDB" id="A0AAV8XEX8"/>
<accession>A0AAV8XEX8</accession>
<dbReference type="Gene3D" id="1.20.58.1120">
    <property type="match status" value="1"/>
</dbReference>
<proteinExistence type="predicted"/>
<dbReference type="GO" id="GO:0045505">
    <property type="term" value="F:dynein intermediate chain binding"/>
    <property type="evidence" value="ECO:0007669"/>
    <property type="project" value="InterPro"/>
</dbReference>
<dbReference type="InterPro" id="IPR027417">
    <property type="entry name" value="P-loop_NTPase"/>
</dbReference>
<dbReference type="EMBL" id="JAPWTK010000698">
    <property type="protein sequence ID" value="KAJ8936974.1"/>
    <property type="molecule type" value="Genomic_DNA"/>
</dbReference>